<keyword evidence="4" id="KW-1185">Reference proteome</keyword>
<name>A0A176S3S9_9GAMM</name>
<dbReference type="AlphaFoldDB" id="A0A176S3S9"/>
<dbReference type="Pfam" id="PF00656">
    <property type="entry name" value="Peptidase_C14"/>
    <property type="match status" value="1"/>
</dbReference>
<feature type="domain" description="Peptidase C14 caspase" evidence="2">
    <location>
        <begin position="69"/>
        <end position="293"/>
    </location>
</feature>
<evidence type="ECO:0000313" key="3">
    <source>
        <dbReference type="EMBL" id="OAD22566.1"/>
    </source>
</evidence>
<evidence type="ECO:0000313" key="4">
    <source>
        <dbReference type="Proteomes" id="UP000076962"/>
    </source>
</evidence>
<dbReference type="InterPro" id="IPR011600">
    <property type="entry name" value="Pept_C14_caspase"/>
</dbReference>
<dbReference type="InterPro" id="IPR052039">
    <property type="entry name" value="Caspase-related_regulators"/>
</dbReference>
<dbReference type="EMBL" id="LUTY01000867">
    <property type="protein sequence ID" value="OAD22566.1"/>
    <property type="molecule type" value="Genomic_DNA"/>
</dbReference>
<dbReference type="GO" id="GO:0004197">
    <property type="term" value="F:cysteine-type endopeptidase activity"/>
    <property type="evidence" value="ECO:0007669"/>
    <property type="project" value="InterPro"/>
</dbReference>
<dbReference type="PANTHER" id="PTHR22576">
    <property type="entry name" value="MUCOSA ASSOCIATED LYMPHOID TISSUE LYMPHOMA TRANSLOCATION PROTEIN 1/PARACASPASE"/>
    <property type="match status" value="1"/>
</dbReference>
<dbReference type="GO" id="GO:0006508">
    <property type="term" value="P:proteolysis"/>
    <property type="evidence" value="ECO:0007669"/>
    <property type="project" value="InterPro"/>
</dbReference>
<feature type="region of interest" description="Disordered" evidence="1">
    <location>
        <begin position="284"/>
        <end position="306"/>
    </location>
</feature>
<comment type="caution">
    <text evidence="3">The sequence shown here is derived from an EMBL/GenBank/DDBJ whole genome shotgun (WGS) entry which is preliminary data.</text>
</comment>
<sequence length="306" mass="34117">MIDGRPAEKSRLVEPDLVEDQTQSVWVNLPQRNVAISLIAENRYAASEPATVRLRWRKQQFVIKPKLYVLAIGVSDYDNNRLDLDYAAQDAQDFVNVLKKQHSLYREIKVQLLTDADKDTILDGLEWIERQVTQHDVAMVFFAGHGINTPDGRYYFVPSNFKAKRLKRTALPYYEIRDTVTALAGKVLFFIDTCHSGNIMGTQRGVADIDQIANDLSSAENGIVVFAAATGKQSSQESSDWKNGAFTEALVEGLGGQADYTKDGAITINELDLYLSERVKALTSGSQTPTTTKPKTVPDFPIALKR</sequence>
<dbReference type="SUPFAM" id="SSF52129">
    <property type="entry name" value="Caspase-like"/>
    <property type="match status" value="1"/>
</dbReference>
<dbReference type="PATRIC" id="fig|1003181.4.peg.2258"/>
<accession>A0A176S3S9</accession>
<dbReference type="Gene3D" id="3.40.50.1460">
    <property type="match status" value="1"/>
</dbReference>
<dbReference type="Proteomes" id="UP000076962">
    <property type="component" value="Unassembled WGS sequence"/>
</dbReference>
<evidence type="ECO:0000256" key="1">
    <source>
        <dbReference type="SAM" id="MobiDB-lite"/>
    </source>
</evidence>
<reference evidence="3 4" key="1">
    <citation type="submission" date="2016-05" db="EMBL/GenBank/DDBJ databases">
        <title>Single-cell genome of chain-forming Candidatus Thiomargarita nelsonii and comparison to other large sulfur-oxidizing bacteria.</title>
        <authorList>
            <person name="Winkel M."/>
            <person name="Salman V."/>
            <person name="Woyke T."/>
            <person name="Schulz-Vogt H."/>
            <person name="Richter M."/>
            <person name="Flood B."/>
            <person name="Bailey J."/>
            <person name="Amann R."/>
            <person name="Mussmann M."/>
        </authorList>
    </citation>
    <scope>NUCLEOTIDE SEQUENCE [LARGE SCALE GENOMIC DNA]</scope>
    <source>
        <strain evidence="3 4">THI036</strain>
    </source>
</reference>
<organism evidence="3 4">
    <name type="scientific">Candidatus Thiomargarita nelsonii</name>
    <dbReference type="NCBI Taxonomy" id="1003181"/>
    <lineage>
        <taxon>Bacteria</taxon>
        <taxon>Pseudomonadati</taxon>
        <taxon>Pseudomonadota</taxon>
        <taxon>Gammaproteobacteria</taxon>
        <taxon>Thiotrichales</taxon>
        <taxon>Thiotrichaceae</taxon>
        <taxon>Thiomargarita</taxon>
    </lineage>
</organism>
<proteinExistence type="predicted"/>
<dbReference type="InterPro" id="IPR029030">
    <property type="entry name" value="Caspase-like_dom_sf"/>
</dbReference>
<evidence type="ECO:0000259" key="2">
    <source>
        <dbReference type="Pfam" id="PF00656"/>
    </source>
</evidence>
<dbReference type="PANTHER" id="PTHR22576:SF37">
    <property type="entry name" value="MUCOSA-ASSOCIATED LYMPHOID TISSUE LYMPHOMA TRANSLOCATION PROTEIN 1"/>
    <property type="match status" value="1"/>
</dbReference>
<gene>
    <name evidence="3" type="ORF">THIOM_001622</name>
</gene>
<protein>
    <submittedName>
        <fullName evidence="3">Peptidase C14 caspase catalytic subunit p20</fullName>
    </submittedName>
</protein>